<gene>
    <name evidence="1" type="ORF">UFOVP1619_26</name>
</gene>
<protein>
    <submittedName>
        <fullName evidence="1">Uncharacterized protein</fullName>
    </submittedName>
</protein>
<dbReference type="EMBL" id="LR797479">
    <property type="protein sequence ID" value="CAB4219425.1"/>
    <property type="molecule type" value="Genomic_DNA"/>
</dbReference>
<reference evidence="1" key="1">
    <citation type="submission" date="2020-05" db="EMBL/GenBank/DDBJ databases">
        <authorList>
            <person name="Chiriac C."/>
            <person name="Salcher M."/>
            <person name="Ghai R."/>
            <person name="Kavagutti S V."/>
        </authorList>
    </citation>
    <scope>NUCLEOTIDE SEQUENCE</scope>
</reference>
<evidence type="ECO:0000313" key="1">
    <source>
        <dbReference type="EMBL" id="CAB4219425.1"/>
    </source>
</evidence>
<organism evidence="1">
    <name type="scientific">uncultured Caudovirales phage</name>
    <dbReference type="NCBI Taxonomy" id="2100421"/>
    <lineage>
        <taxon>Viruses</taxon>
        <taxon>Duplodnaviria</taxon>
        <taxon>Heunggongvirae</taxon>
        <taxon>Uroviricota</taxon>
        <taxon>Caudoviricetes</taxon>
        <taxon>Peduoviridae</taxon>
        <taxon>Maltschvirus</taxon>
        <taxon>Maltschvirus maltsch</taxon>
    </lineage>
</organism>
<accession>A0A6J5SVR2</accession>
<proteinExistence type="predicted"/>
<name>A0A6J5SVR2_9CAUD</name>
<sequence length="131" mass="14023">MTIPTWFPRFSDQIVAAYEAGHLTFDDASEIFANTCGTHPGMIVMGERLESVGDAALVIGMRALVDAAPVFGTDKIAAAIAPYIQAGKARGHVMIAAYRAADGSMSARQVERIVYEEIAALTARERHLVTA</sequence>